<dbReference type="AlphaFoldDB" id="V9PAE0"/>
<organism evidence="1">
    <name type="scientific">Prasinoderma coloniale</name>
    <dbReference type="NCBI Taxonomy" id="156133"/>
    <lineage>
        <taxon>Eukaryota</taxon>
        <taxon>Viridiplantae</taxon>
        <taxon>Prasinodermophyta</taxon>
        <taxon>Prasinodermophyceae</taxon>
        <taxon>Prasinodermales</taxon>
        <taxon>Prasinodermaceae</taxon>
        <taxon>Prasinoderma</taxon>
    </lineage>
</organism>
<dbReference type="CDD" id="cd00165">
    <property type="entry name" value="S4"/>
    <property type="match status" value="1"/>
</dbReference>
<dbReference type="RefSeq" id="YP_008999842.1">
    <property type="nucleotide sequence ID" value="NC_023355.1"/>
</dbReference>
<protein>
    <submittedName>
        <fullName evidence="1">Ribosomal protein S4</fullName>
    </submittedName>
</protein>
<proteinExistence type="predicted"/>
<sequence>MNITRADLLLERSDEVSLEQVVAKRFLWGGLFARVHSSRALSSDWTQKPILLFPFFSSRELHSNKYFFLLCMTLPYPRLRTLRSRPAPVFHTKKLSAKLARLIEGGRLGLQGRSSRKLSWYKERLQARQNVRAFYGWMPATHFGRLMKKARSNQATAGPLFLQSLERMAFMVVYRAGFASTPRAARTQVRQGWYTLNGKPLSAATRMLALGDTLLLRARYLSVAHTQLQKTKYTQTHQWKEEDLQNQYGLQTSLLGQAESTKDLAGLVWRLRALSLQKSQGLTATKKASFRRLHLEVGLHHTRVLKADTNPLHESWERVKNQSSFPSLPENPQRWVPEKVLPGRYMAGHIETNPRLFMLTLISPPAHLVYPMKVNERTLDRLYHS</sequence>
<keyword evidence="1" id="KW-0687">Ribonucleoprotein</keyword>
<dbReference type="GO" id="GO:0005840">
    <property type="term" value="C:ribosome"/>
    <property type="evidence" value="ECO:0007669"/>
    <property type="project" value="UniProtKB-KW"/>
</dbReference>
<accession>V9PAE0</accession>
<geneLocation type="mitochondrion" evidence="1"/>
<dbReference type="SUPFAM" id="SSF55174">
    <property type="entry name" value="Alpha-L RNA-binding motif"/>
    <property type="match status" value="1"/>
</dbReference>
<dbReference type="GeneID" id="18251303"/>
<name>V9PAE0_9VIRI</name>
<dbReference type="InterPro" id="IPR036986">
    <property type="entry name" value="S4_RNA-bd_sf"/>
</dbReference>
<gene>
    <name evidence="1" type="primary">rps4</name>
</gene>
<dbReference type="EMBL" id="KF387569">
    <property type="protein sequence ID" value="AGW52227.1"/>
    <property type="molecule type" value="Genomic_DNA"/>
</dbReference>
<dbReference type="Gene3D" id="1.10.1050.10">
    <property type="entry name" value="Ribosomal Protein S4 Delta 41, Chain A, domain 1"/>
    <property type="match status" value="1"/>
</dbReference>
<keyword evidence="1" id="KW-0689">Ribosomal protein</keyword>
<dbReference type="Gene3D" id="3.10.290.10">
    <property type="entry name" value="RNA-binding S4 domain"/>
    <property type="match status" value="1"/>
</dbReference>
<reference evidence="1" key="1">
    <citation type="journal article" date="2013" name="PLoS ONE">
        <title>The Mitochondrial Genome of the Prasinophyte Prasinoderma coloniale Reveals Two Trans-Spliced Group I Introns in the Large Subunit rRNA Gene.</title>
        <authorList>
            <person name="Pombert J.F."/>
            <person name="Otis C."/>
            <person name="Turmel M."/>
            <person name="Lemieux C."/>
        </authorList>
    </citation>
    <scope>NUCLEOTIDE SEQUENCE</scope>
</reference>
<dbReference type="GO" id="GO:0003723">
    <property type="term" value="F:RNA binding"/>
    <property type="evidence" value="ECO:0007669"/>
    <property type="project" value="InterPro"/>
</dbReference>
<keyword evidence="1" id="KW-0496">Mitochondrion</keyword>
<evidence type="ECO:0000313" key="1">
    <source>
        <dbReference type="EMBL" id="AGW52227.1"/>
    </source>
</evidence>